<evidence type="ECO:0000256" key="1">
    <source>
        <dbReference type="SAM" id="SignalP"/>
    </source>
</evidence>
<dbReference type="GeneID" id="40748088"/>
<dbReference type="RefSeq" id="XP_029759448.1">
    <property type="nucleotide sequence ID" value="XM_029905782.1"/>
</dbReference>
<organism evidence="2 3">
    <name type="scientific">Aureobasidium pullulans EXF-150</name>
    <dbReference type="NCBI Taxonomy" id="1043002"/>
    <lineage>
        <taxon>Eukaryota</taxon>
        <taxon>Fungi</taxon>
        <taxon>Dikarya</taxon>
        <taxon>Ascomycota</taxon>
        <taxon>Pezizomycotina</taxon>
        <taxon>Dothideomycetes</taxon>
        <taxon>Dothideomycetidae</taxon>
        <taxon>Dothideales</taxon>
        <taxon>Saccotheciaceae</taxon>
        <taxon>Aureobasidium</taxon>
    </lineage>
</organism>
<feature type="signal peptide" evidence="1">
    <location>
        <begin position="1"/>
        <end position="22"/>
    </location>
</feature>
<keyword evidence="3" id="KW-1185">Reference proteome</keyword>
<keyword evidence="1" id="KW-0732">Signal</keyword>
<protein>
    <submittedName>
        <fullName evidence="2">Uncharacterized protein</fullName>
    </submittedName>
</protein>
<dbReference type="HOGENOM" id="CLU_2346337_0_0_1"/>
<feature type="chain" id="PRO_5001704639" evidence="1">
    <location>
        <begin position="23"/>
        <end position="97"/>
    </location>
</feature>
<evidence type="ECO:0000313" key="3">
    <source>
        <dbReference type="Proteomes" id="UP000030706"/>
    </source>
</evidence>
<reference evidence="2 3" key="1">
    <citation type="journal article" date="2014" name="BMC Genomics">
        <title>Genome sequencing of four Aureobasidium pullulans varieties: biotechnological potential, stress tolerance, and description of new species.</title>
        <authorList>
            <person name="Gostin Ar C."/>
            <person name="Ohm R.A."/>
            <person name="Kogej T."/>
            <person name="Sonjak S."/>
            <person name="Turk M."/>
            <person name="Zajc J."/>
            <person name="Zalar P."/>
            <person name="Grube M."/>
            <person name="Sun H."/>
            <person name="Han J."/>
            <person name="Sharma A."/>
            <person name="Chiniquy J."/>
            <person name="Ngan C.Y."/>
            <person name="Lipzen A."/>
            <person name="Barry K."/>
            <person name="Grigoriev I.V."/>
            <person name="Gunde-Cimerman N."/>
        </authorList>
    </citation>
    <scope>NUCLEOTIDE SEQUENCE [LARGE SCALE GENOMIC DNA]</scope>
    <source>
        <strain evidence="2 3">EXF-150</strain>
    </source>
</reference>
<accession>A0A074Y8R8</accession>
<gene>
    <name evidence="2" type="ORF">M438DRAFT_346877</name>
</gene>
<dbReference type="AlphaFoldDB" id="A0A074Y8R8"/>
<sequence length="97" mass="11027">MLLAECVILWCIVAWLLRVTITRRHAVDAWKVRLGLILYSQESCEYMCTVMPDLRCSTHGGSKLTEPQMIQALAWNALGKTPLQVATLSGIQRNRQR</sequence>
<name>A0A074Y8R8_AURPU</name>
<dbReference type="EMBL" id="KL584985">
    <property type="protein sequence ID" value="KEQ83261.1"/>
    <property type="molecule type" value="Genomic_DNA"/>
</dbReference>
<dbReference type="Proteomes" id="UP000030706">
    <property type="component" value="Unassembled WGS sequence"/>
</dbReference>
<proteinExistence type="predicted"/>
<evidence type="ECO:0000313" key="2">
    <source>
        <dbReference type="EMBL" id="KEQ83261.1"/>
    </source>
</evidence>